<comment type="caution">
    <text evidence="2">The sequence shown here is derived from an EMBL/GenBank/DDBJ whole genome shotgun (WGS) entry which is preliminary data.</text>
</comment>
<feature type="compositionally biased region" description="Low complexity" evidence="1">
    <location>
        <begin position="195"/>
        <end position="204"/>
    </location>
</feature>
<reference evidence="3" key="1">
    <citation type="journal article" date="2019" name="Int. J. Syst. Evol. Microbiol.">
        <title>The Global Catalogue of Microorganisms (GCM) 10K type strain sequencing project: providing services to taxonomists for standard genome sequencing and annotation.</title>
        <authorList>
            <consortium name="The Broad Institute Genomics Platform"/>
            <consortium name="The Broad Institute Genome Sequencing Center for Infectious Disease"/>
            <person name="Wu L."/>
            <person name="Ma J."/>
        </authorList>
    </citation>
    <scope>NUCLEOTIDE SEQUENCE [LARGE SCALE GENOMIC DNA]</scope>
    <source>
        <strain evidence="3">CGMCC 1.15180</strain>
    </source>
</reference>
<feature type="compositionally biased region" description="Basic and acidic residues" evidence="1">
    <location>
        <begin position="15"/>
        <end position="49"/>
    </location>
</feature>
<feature type="region of interest" description="Disordered" evidence="1">
    <location>
        <begin position="195"/>
        <end position="228"/>
    </location>
</feature>
<gene>
    <name evidence="2" type="ORF">ACFP4F_20115</name>
</gene>
<name>A0ABW1MP25_9ACTN</name>
<organism evidence="2 3">
    <name type="scientific">Streptomyces ochraceiscleroticus</name>
    <dbReference type="NCBI Taxonomy" id="47761"/>
    <lineage>
        <taxon>Bacteria</taxon>
        <taxon>Bacillati</taxon>
        <taxon>Actinomycetota</taxon>
        <taxon>Actinomycetes</taxon>
        <taxon>Kitasatosporales</taxon>
        <taxon>Streptomycetaceae</taxon>
        <taxon>Streptomyces</taxon>
    </lineage>
</organism>
<dbReference type="Proteomes" id="UP001596139">
    <property type="component" value="Unassembled WGS sequence"/>
</dbReference>
<protein>
    <recommendedName>
        <fullName evidence="4">SseB protein N-terminal domain-containing protein</fullName>
    </recommendedName>
</protein>
<evidence type="ECO:0000313" key="3">
    <source>
        <dbReference type="Proteomes" id="UP001596139"/>
    </source>
</evidence>
<proteinExistence type="predicted"/>
<feature type="region of interest" description="Disordered" evidence="1">
    <location>
        <begin position="1"/>
        <end position="68"/>
    </location>
</feature>
<feature type="compositionally biased region" description="Low complexity" evidence="1">
    <location>
        <begin position="1"/>
        <end position="14"/>
    </location>
</feature>
<evidence type="ECO:0000313" key="2">
    <source>
        <dbReference type="EMBL" id="MFC6064837.1"/>
    </source>
</evidence>
<sequence>MSTSGAGESSGAARADGRPRLEDLLRQADAEAAARERQASERRADRADETPPAATPADPDTPPAITPAPEDVIAREKRAFAARLGEFRRTAVIVPTLDGDLMTATYGGIRWIYAFSDRPALARFAVAAGWEPPPADGLEFLTVYGARLLDVVVPAAGEPTGVALDVADAETGGCVMFPPVLGIVPDEAAVDGANGEALATAAADRATEESPAEDRAPGTGPAPGEATA</sequence>
<keyword evidence="3" id="KW-1185">Reference proteome</keyword>
<dbReference type="EMBL" id="JBHSPX010000006">
    <property type="protein sequence ID" value="MFC6064837.1"/>
    <property type="molecule type" value="Genomic_DNA"/>
</dbReference>
<evidence type="ECO:0008006" key="4">
    <source>
        <dbReference type="Google" id="ProtNLM"/>
    </source>
</evidence>
<evidence type="ECO:0000256" key="1">
    <source>
        <dbReference type="SAM" id="MobiDB-lite"/>
    </source>
</evidence>
<accession>A0ABW1MP25</accession>
<dbReference type="RefSeq" id="WP_063761723.1">
    <property type="nucleotide sequence ID" value="NZ_JBHSPX010000006.1"/>
</dbReference>
<feature type="compositionally biased region" description="Basic and acidic residues" evidence="1">
    <location>
        <begin position="205"/>
        <end position="216"/>
    </location>
</feature>